<evidence type="ECO:0000313" key="3">
    <source>
        <dbReference type="Proteomes" id="UP000030121"/>
    </source>
</evidence>
<gene>
    <name evidence="2" type="ORF">Q764_04025</name>
</gene>
<dbReference type="STRING" id="1121899.GCA_000430025_00182"/>
<evidence type="ECO:0000256" key="1">
    <source>
        <dbReference type="SAM" id="SignalP"/>
    </source>
</evidence>
<comment type="caution">
    <text evidence="2">The sequence shown here is derived from an EMBL/GenBank/DDBJ whole genome shotgun (WGS) entry which is preliminary data.</text>
</comment>
<evidence type="ECO:0008006" key="4">
    <source>
        <dbReference type="Google" id="ProtNLM"/>
    </source>
</evidence>
<dbReference type="OrthoDB" id="1377230at2"/>
<feature type="chain" id="PRO_5001992254" description="Lipocalin-like domain-containing protein" evidence="1">
    <location>
        <begin position="19"/>
        <end position="126"/>
    </location>
</feature>
<evidence type="ECO:0000313" key="2">
    <source>
        <dbReference type="EMBL" id="KGO90231.1"/>
    </source>
</evidence>
<protein>
    <recommendedName>
        <fullName evidence="4">Lipocalin-like domain-containing protein</fullName>
    </recommendedName>
</protein>
<organism evidence="2 3">
    <name type="scientific">Flavobacterium suncheonense GH29-5 = DSM 17707</name>
    <dbReference type="NCBI Taxonomy" id="1121899"/>
    <lineage>
        <taxon>Bacteria</taxon>
        <taxon>Pseudomonadati</taxon>
        <taxon>Bacteroidota</taxon>
        <taxon>Flavobacteriia</taxon>
        <taxon>Flavobacteriales</taxon>
        <taxon>Flavobacteriaceae</taxon>
        <taxon>Flavobacterium</taxon>
    </lineage>
</organism>
<reference evidence="2 3" key="1">
    <citation type="submission" date="2013-09" db="EMBL/GenBank/DDBJ databases">
        <authorList>
            <person name="Zeng Z."/>
            <person name="Chen C."/>
        </authorList>
    </citation>
    <scope>NUCLEOTIDE SEQUENCE [LARGE SCALE GENOMIC DNA]</scope>
    <source>
        <strain evidence="2 3">GH29-5</strain>
    </source>
</reference>
<dbReference type="eggNOG" id="ENOG5030R9D">
    <property type="taxonomic scope" value="Bacteria"/>
</dbReference>
<sequence length="126" mass="14708">MKKTLLLILFFTALIANAQASKTEITVESVSKKWEFSDLINPKLSKEEYKENKELLEATQIEFRKDMTFTFSFVADLEGTWTLDKNIITTTDRRGKNTWTIHKISPNEIIMSRNDAEQRIIFKTKT</sequence>
<dbReference type="AlphaFoldDB" id="A0A0A2MF79"/>
<accession>A0A0A2MF79</accession>
<feature type="signal peptide" evidence="1">
    <location>
        <begin position="1"/>
        <end position="18"/>
    </location>
</feature>
<keyword evidence="1" id="KW-0732">Signal</keyword>
<name>A0A0A2MF79_9FLAO</name>
<dbReference type="RefSeq" id="WP_026981215.1">
    <property type="nucleotide sequence ID" value="NZ_JRLW01000003.1"/>
</dbReference>
<proteinExistence type="predicted"/>
<dbReference type="EMBL" id="JRLW01000003">
    <property type="protein sequence ID" value="KGO90231.1"/>
    <property type="molecule type" value="Genomic_DNA"/>
</dbReference>
<dbReference type="Proteomes" id="UP000030121">
    <property type="component" value="Unassembled WGS sequence"/>
</dbReference>
<keyword evidence="3" id="KW-1185">Reference proteome</keyword>